<feature type="domain" description="Topo IA-type catalytic" evidence="2">
    <location>
        <begin position="1"/>
        <end position="148"/>
    </location>
</feature>
<dbReference type="InterPro" id="IPR013497">
    <property type="entry name" value="Topo_IA_cen"/>
</dbReference>
<dbReference type="SUPFAM" id="SSF56712">
    <property type="entry name" value="Prokaryotic type I DNA topoisomerase"/>
    <property type="match status" value="1"/>
</dbReference>
<dbReference type="Proteomes" id="UP000626656">
    <property type="component" value="Unassembled WGS sequence"/>
</dbReference>
<comment type="caution">
    <text evidence="3">The sequence shown here is derived from an EMBL/GenBank/DDBJ whole genome shotgun (WGS) entry which is preliminary data.</text>
</comment>
<keyword evidence="1 3" id="KW-0413">Isomerase</keyword>
<accession>A0ABM8MA31</accession>
<protein>
    <submittedName>
        <fullName evidence="3">DNA topoisomerase III (EC)</fullName>
        <ecNumber evidence="3">5.99.1.2</ecNumber>
    </submittedName>
</protein>
<dbReference type="InterPro" id="IPR023405">
    <property type="entry name" value="Topo_IA_core_domain"/>
</dbReference>
<gene>
    <name evidence="3" type="ORF">AZO1586I_1908</name>
</gene>
<reference evidence="3 4" key="1">
    <citation type="submission" date="2020-05" db="EMBL/GenBank/DDBJ databases">
        <authorList>
            <person name="Petersen J."/>
            <person name="Sayavedra L."/>
        </authorList>
    </citation>
    <scope>NUCLEOTIDE SEQUENCE [LARGE SCALE GENOMIC DNA]</scope>
    <source>
        <strain evidence="3">B azoricus SOX ET2 1586I</strain>
    </source>
</reference>
<dbReference type="Gene3D" id="3.30.65.10">
    <property type="entry name" value="Bacterial Topoisomerase I, domain 1"/>
    <property type="match status" value="2"/>
</dbReference>
<dbReference type="PANTHER" id="PTHR11390:SF21">
    <property type="entry name" value="DNA TOPOISOMERASE 3-ALPHA"/>
    <property type="match status" value="1"/>
</dbReference>
<dbReference type="Gene3D" id="2.70.20.10">
    <property type="entry name" value="Topoisomerase I, domain 3"/>
    <property type="match status" value="1"/>
</dbReference>
<dbReference type="SUPFAM" id="SSF57783">
    <property type="entry name" value="Zinc beta-ribbon"/>
    <property type="match status" value="1"/>
</dbReference>
<dbReference type="Pfam" id="PF01396">
    <property type="entry name" value="Zn_ribbon_Top1"/>
    <property type="match status" value="2"/>
</dbReference>
<dbReference type="InterPro" id="IPR013824">
    <property type="entry name" value="Topo_IA_cen_sub1"/>
</dbReference>
<evidence type="ECO:0000313" key="3">
    <source>
        <dbReference type="EMBL" id="CAB5507584.1"/>
    </source>
</evidence>
<sequence>QAELKQDTVPRLTQGQELTLDTVDIKTKQTKPPARYNEGTLVKAMKNAHQFVTDANLKKILRGDEGIGTSATRANIIELLKKRNFLTVNKKQIISTDTGRALISAVPTELKDPGMTAIMEGALSKIAAGELTLDAFMNWQVDWLSKLIETIESQEISIEANIQTVECPACGKDMFLRQGKKGQFWGCSGYPDCKTVAQNNNGKAVFEKDMPDCPKCGKKLRRIKGKKGFFWSCKGYFDEPKCEFMTQDKAGKPV</sequence>
<proteinExistence type="predicted"/>
<evidence type="ECO:0000313" key="4">
    <source>
        <dbReference type="Proteomes" id="UP000626656"/>
    </source>
</evidence>
<evidence type="ECO:0000256" key="1">
    <source>
        <dbReference type="ARBA" id="ARBA00023235"/>
    </source>
</evidence>
<dbReference type="Pfam" id="PF01131">
    <property type="entry name" value="Topoisom_bac"/>
    <property type="match status" value="1"/>
</dbReference>
<keyword evidence="4" id="KW-1185">Reference proteome</keyword>
<organism evidence="3 4">
    <name type="scientific">Bathymodiolus thermophilus thioautotrophic gill symbiont</name>
    <dbReference type="NCBI Taxonomy" id="2360"/>
    <lineage>
        <taxon>Bacteria</taxon>
        <taxon>Pseudomonadati</taxon>
        <taxon>Pseudomonadota</taxon>
        <taxon>Gammaproteobacteria</taxon>
        <taxon>sulfur-oxidizing symbionts</taxon>
    </lineage>
</organism>
<evidence type="ECO:0000259" key="2">
    <source>
        <dbReference type="PROSITE" id="PS52039"/>
    </source>
</evidence>
<dbReference type="EC" id="5.99.1.2" evidence="3"/>
<dbReference type="Gene3D" id="1.10.460.10">
    <property type="entry name" value="Topoisomerase I, domain 2"/>
    <property type="match status" value="1"/>
</dbReference>
<dbReference type="RefSeq" id="WP_202784566.1">
    <property type="nucleotide sequence ID" value="NZ_CAHJWF010000434.1"/>
</dbReference>
<name>A0ABM8MA31_9GAMM</name>
<dbReference type="PROSITE" id="PS52039">
    <property type="entry name" value="TOPO_IA_2"/>
    <property type="match status" value="1"/>
</dbReference>
<dbReference type="GO" id="GO:0016853">
    <property type="term" value="F:isomerase activity"/>
    <property type="evidence" value="ECO:0007669"/>
    <property type="project" value="UniProtKB-KW"/>
</dbReference>
<dbReference type="EMBL" id="CAHJWF010000434">
    <property type="protein sequence ID" value="CAB5507584.1"/>
    <property type="molecule type" value="Genomic_DNA"/>
</dbReference>
<dbReference type="InterPro" id="IPR000380">
    <property type="entry name" value="Topo_IA"/>
</dbReference>
<feature type="non-terminal residue" evidence="3">
    <location>
        <position position="1"/>
    </location>
</feature>
<dbReference type="PANTHER" id="PTHR11390">
    <property type="entry name" value="PROKARYOTIC DNA TOPOISOMERASE"/>
    <property type="match status" value="1"/>
</dbReference>
<dbReference type="InterPro" id="IPR013498">
    <property type="entry name" value="Topo_IA_Znf"/>
</dbReference>
<dbReference type="InterPro" id="IPR013825">
    <property type="entry name" value="Topo_IA_cen_sub2"/>
</dbReference>